<gene>
    <name evidence="2" type="ORF">NDU88_005137</name>
</gene>
<accession>A0AAV7PH68</accession>
<reference evidence="2" key="1">
    <citation type="journal article" date="2022" name="bioRxiv">
        <title>Sequencing and chromosome-scale assembly of the giantPleurodeles waltlgenome.</title>
        <authorList>
            <person name="Brown T."/>
            <person name="Elewa A."/>
            <person name="Iarovenko S."/>
            <person name="Subramanian E."/>
            <person name="Araus A.J."/>
            <person name="Petzold A."/>
            <person name="Susuki M."/>
            <person name="Suzuki K.-i.T."/>
            <person name="Hayashi T."/>
            <person name="Toyoda A."/>
            <person name="Oliveira C."/>
            <person name="Osipova E."/>
            <person name="Leigh N.D."/>
            <person name="Simon A."/>
            <person name="Yun M.H."/>
        </authorList>
    </citation>
    <scope>NUCLEOTIDE SEQUENCE</scope>
    <source>
        <strain evidence="2">20211129_DDA</strain>
        <tissue evidence="2">Liver</tissue>
    </source>
</reference>
<feature type="region of interest" description="Disordered" evidence="1">
    <location>
        <begin position="84"/>
        <end position="110"/>
    </location>
</feature>
<feature type="compositionally biased region" description="Polar residues" evidence="1">
    <location>
        <begin position="1"/>
        <end position="13"/>
    </location>
</feature>
<organism evidence="2 3">
    <name type="scientific">Pleurodeles waltl</name>
    <name type="common">Iberian ribbed newt</name>
    <dbReference type="NCBI Taxonomy" id="8319"/>
    <lineage>
        <taxon>Eukaryota</taxon>
        <taxon>Metazoa</taxon>
        <taxon>Chordata</taxon>
        <taxon>Craniata</taxon>
        <taxon>Vertebrata</taxon>
        <taxon>Euteleostomi</taxon>
        <taxon>Amphibia</taxon>
        <taxon>Batrachia</taxon>
        <taxon>Caudata</taxon>
        <taxon>Salamandroidea</taxon>
        <taxon>Salamandridae</taxon>
        <taxon>Pleurodelinae</taxon>
        <taxon>Pleurodeles</taxon>
    </lineage>
</organism>
<dbReference type="EMBL" id="JANPWB010000011">
    <property type="protein sequence ID" value="KAJ1126731.1"/>
    <property type="molecule type" value="Genomic_DNA"/>
</dbReference>
<feature type="compositionally biased region" description="Basic and acidic residues" evidence="1">
    <location>
        <begin position="101"/>
        <end position="110"/>
    </location>
</feature>
<dbReference type="AlphaFoldDB" id="A0AAV7PH68"/>
<name>A0AAV7PH68_PLEWA</name>
<dbReference type="Proteomes" id="UP001066276">
    <property type="component" value="Chromosome 7"/>
</dbReference>
<comment type="caution">
    <text evidence="2">The sequence shown here is derived from an EMBL/GenBank/DDBJ whole genome shotgun (WGS) entry which is preliminary data.</text>
</comment>
<evidence type="ECO:0000313" key="3">
    <source>
        <dbReference type="Proteomes" id="UP001066276"/>
    </source>
</evidence>
<keyword evidence="3" id="KW-1185">Reference proteome</keyword>
<evidence type="ECO:0000256" key="1">
    <source>
        <dbReference type="SAM" id="MobiDB-lite"/>
    </source>
</evidence>
<protein>
    <submittedName>
        <fullName evidence="2">Uncharacterized protein</fullName>
    </submittedName>
</protein>
<sequence>MDVTGPTQESGNEISPLPGLSAKRGRHVVKRAAGDMVARSSSAVNTPAASRKGQVKKVAVGVEAKWSPECGEDRLQKAVYVRDTGVGTEEKEGSLEEEEQSKEVGIKRQSEVAQTLNQTLKCKPDTEVAAHSGDDMLEVEVSVKLTL</sequence>
<feature type="region of interest" description="Disordered" evidence="1">
    <location>
        <begin position="1"/>
        <end position="25"/>
    </location>
</feature>
<proteinExistence type="predicted"/>
<evidence type="ECO:0000313" key="2">
    <source>
        <dbReference type="EMBL" id="KAJ1126731.1"/>
    </source>
</evidence>